<dbReference type="InterPro" id="IPR011990">
    <property type="entry name" value="TPR-like_helical_dom_sf"/>
</dbReference>
<sequence>MTNNIKIKTMKTKITLLLALIFGLNIGFAQNTEECMTKLSLLTEAVKAKNFDAGYKPLTDLRKDCPQYHIGIYKYGEDILEHYIKTKTGEEKKGHILDLIKLWEERIANFPNDKKAGEYSSKICQLRYDNKEVLGLSDAVLYDCFDASYNADKDNFKNAKSLYVYFKLMVNLFDAKQKTDQQLFDKYDDVSDKIEVETEYNERKLNELVVKEDAGTALTKKEGKYKTFYAAMVGAFEKVQDGVDKELGDRANCANLIPLYQKDYEANKNNGVWLQRAMTKLYAKGCKTDPMFVKILNQKNTIEPNAKTSYYLYIITGEQTYLDQTMELETDPIKKAKLNYTIALDFKKSGNYGKARQYFQESLSLNPSNKKPYDHIARMYAASANNCGDTNFNKRAVFWLAANEASKGGYSTLATSYRAKAPTKSEIFAAGNAGQSIKIGCWIGRSVTVPSL</sequence>
<evidence type="ECO:0000256" key="2">
    <source>
        <dbReference type="SAM" id="SignalP"/>
    </source>
</evidence>
<dbReference type="AlphaFoldDB" id="A0A1I3LCS0"/>
<accession>A0A1I3LCS0</accession>
<feature type="signal peptide" evidence="2">
    <location>
        <begin position="1"/>
        <end position="29"/>
    </location>
</feature>
<feature type="chain" id="PRO_5011441540" evidence="2">
    <location>
        <begin position="30"/>
        <end position="452"/>
    </location>
</feature>
<proteinExistence type="predicted"/>
<dbReference type="SUPFAM" id="SSF48452">
    <property type="entry name" value="TPR-like"/>
    <property type="match status" value="1"/>
</dbReference>
<evidence type="ECO:0000313" key="4">
    <source>
        <dbReference type="Proteomes" id="UP000199559"/>
    </source>
</evidence>
<keyword evidence="4" id="KW-1185">Reference proteome</keyword>
<feature type="repeat" description="TPR" evidence="1">
    <location>
        <begin position="336"/>
        <end position="369"/>
    </location>
</feature>
<evidence type="ECO:0000256" key="1">
    <source>
        <dbReference type="PROSITE-ProRule" id="PRU00339"/>
    </source>
</evidence>
<keyword evidence="2" id="KW-0732">Signal</keyword>
<keyword evidence="1" id="KW-0802">TPR repeat</keyword>
<organism evidence="3 4">
    <name type="scientific">Olleya namhaensis</name>
    <dbReference type="NCBI Taxonomy" id="1144750"/>
    <lineage>
        <taxon>Bacteria</taxon>
        <taxon>Pseudomonadati</taxon>
        <taxon>Bacteroidota</taxon>
        <taxon>Flavobacteriia</taxon>
        <taxon>Flavobacteriales</taxon>
        <taxon>Flavobacteriaceae</taxon>
    </lineage>
</organism>
<gene>
    <name evidence="3" type="ORF">SAMN05443431_102344</name>
</gene>
<dbReference type="SMART" id="SM00028">
    <property type="entry name" value="TPR"/>
    <property type="match status" value="1"/>
</dbReference>
<reference evidence="4" key="1">
    <citation type="submission" date="2016-10" db="EMBL/GenBank/DDBJ databases">
        <authorList>
            <person name="Varghese N."/>
            <person name="Submissions S."/>
        </authorList>
    </citation>
    <scope>NUCLEOTIDE SEQUENCE [LARGE SCALE GENOMIC DNA]</scope>
    <source>
        <strain evidence="4">DSM 28881</strain>
    </source>
</reference>
<evidence type="ECO:0000313" key="3">
    <source>
        <dbReference type="EMBL" id="SFI82511.1"/>
    </source>
</evidence>
<dbReference type="EMBL" id="FORM01000002">
    <property type="protein sequence ID" value="SFI82511.1"/>
    <property type="molecule type" value="Genomic_DNA"/>
</dbReference>
<name>A0A1I3LCS0_9FLAO</name>
<protein>
    <submittedName>
        <fullName evidence="3">Tetratricopeptide repeat-containing protein</fullName>
    </submittedName>
</protein>
<dbReference type="Proteomes" id="UP000199559">
    <property type="component" value="Unassembled WGS sequence"/>
</dbReference>
<dbReference type="InterPro" id="IPR019734">
    <property type="entry name" value="TPR_rpt"/>
</dbReference>
<dbReference type="Gene3D" id="1.25.40.10">
    <property type="entry name" value="Tetratricopeptide repeat domain"/>
    <property type="match status" value="1"/>
</dbReference>
<dbReference type="PROSITE" id="PS50005">
    <property type="entry name" value="TPR"/>
    <property type="match status" value="1"/>
</dbReference>
<dbReference type="STRING" id="1144750.SAMN05443431_102344"/>